<dbReference type="InterPro" id="IPR011050">
    <property type="entry name" value="Pectin_lyase_fold/virulence"/>
</dbReference>
<feature type="chain" id="PRO_5045549299" description="Filamentous haemagglutinin FhaB/tRNA nuclease CdiA-like TPS domain-containing protein" evidence="1">
    <location>
        <begin position="35"/>
        <end position="715"/>
    </location>
</feature>
<evidence type="ECO:0000313" key="4">
    <source>
        <dbReference type="Proteomes" id="UP001319874"/>
    </source>
</evidence>
<keyword evidence="1" id="KW-0732">Signal</keyword>
<evidence type="ECO:0000259" key="2">
    <source>
        <dbReference type="SMART" id="SM00912"/>
    </source>
</evidence>
<dbReference type="InterPro" id="IPR012334">
    <property type="entry name" value="Pectin_lyas_fold"/>
</dbReference>
<dbReference type="EMBL" id="AP024958">
    <property type="protein sequence ID" value="BCZ85294.1"/>
    <property type="molecule type" value="Genomic_DNA"/>
</dbReference>
<proteinExistence type="predicted"/>
<dbReference type="Pfam" id="PF05860">
    <property type="entry name" value="TPS"/>
    <property type="match status" value="1"/>
</dbReference>
<dbReference type="Gene3D" id="2.160.20.10">
    <property type="entry name" value="Single-stranded right-handed beta-helix, Pectin lyase-like"/>
    <property type="match status" value="1"/>
</dbReference>
<keyword evidence="4" id="KW-1185">Reference proteome</keyword>
<organism evidence="3 4">
    <name type="scientific">Paraburkholderia terrae</name>
    <dbReference type="NCBI Taxonomy" id="311230"/>
    <lineage>
        <taxon>Bacteria</taxon>
        <taxon>Pseudomonadati</taxon>
        <taxon>Pseudomonadota</taxon>
        <taxon>Betaproteobacteria</taxon>
        <taxon>Burkholderiales</taxon>
        <taxon>Burkholderiaceae</taxon>
        <taxon>Paraburkholderia</taxon>
    </lineage>
</organism>
<dbReference type="SMART" id="SM00912">
    <property type="entry name" value="Haemagg_act"/>
    <property type="match status" value="1"/>
</dbReference>
<gene>
    <name evidence="3" type="ORF">PTKU64_89690</name>
</gene>
<evidence type="ECO:0000313" key="3">
    <source>
        <dbReference type="EMBL" id="BCZ85294.1"/>
    </source>
</evidence>
<name>A0ABM7U2D0_9BURK</name>
<dbReference type="RefSeq" id="WP_420852553.1">
    <property type="nucleotide sequence ID" value="NZ_AP024958.1"/>
</dbReference>
<sequence length="715" mass="72493">MSRQSVNSGFGGKGRRIVQLCLFSLTLMSVRVHAAGVVADGGTATSVSTAANGHQTVNIAPSVGGVSHNTYSHFNVGSAGVDLNNVGINARTIVNQVTSTDPSVISGQLAVLGSRANVVLANPNGITINGGSFVNTGHVAFSTGQVSFNDVFTGAVLQRNVVLDTKTGTIIVGPQGLSSALVALDLIAKNILVNGPLTNTFTSPTATVRLLGGTSNVTLNTGVSPNDNANDWLSVNASATHDTASFFAVDITAAGSLTSGRVQLIVTDKGPGVRSAGPMNATLGDFTLASNGAVEFSNTTLTANGNVNMQVQDTLTATSMQMQAGNSATIASTGLLSLNSTSLLASGGINLGGGGVKLYNDSGVQTVIASSNAGVVVKSSQDIVNVGSLVQGQTQTTGDSDSKGAVTLNASGNVLNQSTTTSKLGVLFGVNGDVVVNAGGTITNEDARILSNSNVTLTAGGDVDNVIDHSSGVNGGNAVGYSNRSWRLMFVEHHENGFTVDYGALNDPDKLAYITADSGNVTINARNVNNVGGSILSNDGSIFVSAAQNLLTQGVFVGQASYHQSCFIFCSASASSTVQAFGGVMEAGKDITLKAGTQITNTGGTVIAIGNLKLDAPKTLAQGVLGYTVINRRNDLKTWFGNTWAAIYAADTGGVFTGGNGQVELTGEADIDGGSFNAPGGIHAAGGVNTMRVPYRAPVTIGTHNHLGLVSWFGL</sequence>
<reference evidence="3 4" key="1">
    <citation type="journal article" date="2022" name="Front. Microbiol.">
        <title>Identification and characterization of a novel class of self-sufficient cytochrome P450 hydroxylase involved in cyclohexanecarboxylate degradation in Paraburkholderia terrae strain KU-64.</title>
        <authorList>
            <person name="Yamamoto T."/>
            <person name="Hasegawa Y."/>
            <person name="Iwaki H."/>
        </authorList>
    </citation>
    <scope>NUCLEOTIDE SEQUENCE [LARGE SCALE GENOMIC DNA]</scope>
    <source>
        <strain evidence="3 4">KU-64</strain>
    </source>
</reference>
<dbReference type="InterPro" id="IPR008638">
    <property type="entry name" value="FhaB/CdiA-like_TPS"/>
</dbReference>
<feature type="signal peptide" evidence="1">
    <location>
        <begin position="1"/>
        <end position="34"/>
    </location>
</feature>
<protein>
    <recommendedName>
        <fullName evidence="2">Filamentous haemagglutinin FhaB/tRNA nuclease CdiA-like TPS domain-containing protein</fullName>
    </recommendedName>
</protein>
<evidence type="ECO:0000256" key="1">
    <source>
        <dbReference type="SAM" id="SignalP"/>
    </source>
</evidence>
<accession>A0ABM7U2D0</accession>
<dbReference type="NCBIfam" id="TIGR01901">
    <property type="entry name" value="adhes_NPXG"/>
    <property type="match status" value="1"/>
</dbReference>
<feature type="domain" description="Filamentous haemagglutinin FhaB/tRNA nuclease CdiA-like TPS" evidence="2">
    <location>
        <begin position="51"/>
        <end position="151"/>
    </location>
</feature>
<dbReference type="SUPFAM" id="SSF51126">
    <property type="entry name" value="Pectin lyase-like"/>
    <property type="match status" value="1"/>
</dbReference>
<dbReference type="Proteomes" id="UP001319874">
    <property type="component" value="Chromosome 4"/>
</dbReference>